<dbReference type="AlphaFoldDB" id="A0AAE1ZFZ7"/>
<dbReference type="Proteomes" id="UP001292079">
    <property type="component" value="Unassembled WGS sequence"/>
</dbReference>
<sequence>MQGYASYTGGPVGYDGERGNILSKFVQEKLISELCLEEWKDWRKCLRKNRNEWFCAWKCKPIYKIFDQCQDRYIQNPEEVKKLEEEYLRLRSEYRKTGVGHAFMTKERVRELCEL</sequence>
<name>A0AAE1ZFZ7_SCHME</name>
<evidence type="ECO:0000313" key="2">
    <source>
        <dbReference type="Proteomes" id="UP001292079"/>
    </source>
</evidence>
<comment type="caution">
    <text evidence="1">The sequence shown here is derived from an EMBL/GenBank/DDBJ whole genome shotgun (WGS) entry which is preliminary data.</text>
</comment>
<keyword evidence="2" id="KW-1185">Reference proteome</keyword>
<evidence type="ECO:0008006" key="3">
    <source>
        <dbReference type="Google" id="ProtNLM"/>
    </source>
</evidence>
<evidence type="ECO:0000313" key="1">
    <source>
        <dbReference type="EMBL" id="KAK4473253.1"/>
    </source>
</evidence>
<accession>A0AAE1ZFZ7</accession>
<proteinExistence type="predicted"/>
<dbReference type="EMBL" id="JALJAT010000002">
    <property type="protein sequence ID" value="KAK4473253.1"/>
    <property type="molecule type" value="Genomic_DNA"/>
</dbReference>
<protein>
    <recommendedName>
        <fullName evidence="3">COX assembly mitochondrial protein</fullName>
    </recommendedName>
</protein>
<organism evidence="1 2">
    <name type="scientific">Schistosoma mekongi</name>
    <name type="common">Parasitic worm</name>
    <dbReference type="NCBI Taxonomy" id="38744"/>
    <lineage>
        <taxon>Eukaryota</taxon>
        <taxon>Metazoa</taxon>
        <taxon>Spiralia</taxon>
        <taxon>Lophotrochozoa</taxon>
        <taxon>Platyhelminthes</taxon>
        <taxon>Trematoda</taxon>
        <taxon>Digenea</taxon>
        <taxon>Strigeidida</taxon>
        <taxon>Schistosomatoidea</taxon>
        <taxon>Schistosomatidae</taxon>
        <taxon>Schistosoma</taxon>
    </lineage>
</organism>
<reference evidence="1" key="2">
    <citation type="journal article" date="2023" name="Infect Dis Poverty">
        <title>Chromosome-scale genome of the human blood fluke Schistosoma mekongi and its implications for public health.</title>
        <authorList>
            <person name="Zhou M."/>
            <person name="Xu L."/>
            <person name="Xu D."/>
            <person name="Chen W."/>
            <person name="Khan J."/>
            <person name="Hu Y."/>
            <person name="Huang H."/>
            <person name="Wei H."/>
            <person name="Zhang Y."/>
            <person name="Chusongsang P."/>
            <person name="Tanasarnprasert K."/>
            <person name="Hu X."/>
            <person name="Limpanont Y."/>
            <person name="Lv Z."/>
        </authorList>
    </citation>
    <scope>NUCLEOTIDE SEQUENCE</scope>
    <source>
        <strain evidence="1">LV_2022a</strain>
    </source>
</reference>
<gene>
    <name evidence="1" type="ORF">MN116_004424</name>
</gene>
<reference evidence="1" key="1">
    <citation type="submission" date="2022-04" db="EMBL/GenBank/DDBJ databases">
        <authorList>
            <person name="Xu L."/>
            <person name="Lv Z."/>
        </authorList>
    </citation>
    <scope>NUCLEOTIDE SEQUENCE</scope>
    <source>
        <strain evidence="1">LV_2022a</strain>
    </source>
</reference>